<dbReference type="GO" id="GO:0004142">
    <property type="term" value="F:diacylglycerol cholinephosphotransferase activity"/>
    <property type="evidence" value="ECO:0007669"/>
    <property type="project" value="TreeGrafter"/>
</dbReference>
<feature type="transmembrane region" description="Helical" evidence="6">
    <location>
        <begin position="217"/>
        <end position="234"/>
    </location>
</feature>
<evidence type="ECO:0000313" key="7">
    <source>
        <dbReference type="EMBL" id="CAI8034116.1"/>
    </source>
</evidence>
<dbReference type="InterPro" id="IPR000462">
    <property type="entry name" value="CDP-OH_P_trans"/>
</dbReference>
<dbReference type="GO" id="GO:0004307">
    <property type="term" value="F:ethanolaminephosphotransferase activity"/>
    <property type="evidence" value="ECO:0007669"/>
    <property type="project" value="TreeGrafter"/>
</dbReference>
<dbReference type="EMBL" id="CASHTH010002713">
    <property type="protein sequence ID" value="CAI8034116.1"/>
    <property type="molecule type" value="Genomic_DNA"/>
</dbReference>
<dbReference type="Pfam" id="PF01066">
    <property type="entry name" value="CDP-OH_P_transf"/>
    <property type="match status" value="1"/>
</dbReference>
<dbReference type="PROSITE" id="PS00379">
    <property type="entry name" value="CDP_ALCOHOL_P_TRANSF"/>
    <property type="match status" value="1"/>
</dbReference>
<dbReference type="GO" id="GO:0006646">
    <property type="term" value="P:phosphatidylethanolamine biosynthetic process"/>
    <property type="evidence" value="ECO:0007669"/>
    <property type="project" value="TreeGrafter"/>
</dbReference>
<dbReference type="InterPro" id="IPR014472">
    <property type="entry name" value="CHOPT"/>
</dbReference>
<dbReference type="Proteomes" id="UP001174909">
    <property type="component" value="Unassembled WGS sequence"/>
</dbReference>
<dbReference type="InterPro" id="IPR043130">
    <property type="entry name" value="CDP-OH_PTrfase_TM_dom"/>
</dbReference>
<feature type="transmembrane region" description="Helical" evidence="6">
    <location>
        <begin position="284"/>
        <end position="307"/>
    </location>
</feature>
<comment type="subcellular location">
    <subcellularLocation>
        <location evidence="1">Membrane</location>
    </subcellularLocation>
</comment>
<keyword evidence="6" id="KW-0812">Transmembrane</keyword>
<organism evidence="7 8">
    <name type="scientific">Geodia barretti</name>
    <name type="common">Barrett's horny sponge</name>
    <dbReference type="NCBI Taxonomy" id="519541"/>
    <lineage>
        <taxon>Eukaryota</taxon>
        <taxon>Metazoa</taxon>
        <taxon>Porifera</taxon>
        <taxon>Demospongiae</taxon>
        <taxon>Heteroscleromorpha</taxon>
        <taxon>Tetractinellida</taxon>
        <taxon>Astrophorina</taxon>
        <taxon>Geodiidae</taxon>
        <taxon>Geodia</taxon>
    </lineage>
</organism>
<feature type="transmembrane region" description="Helical" evidence="6">
    <location>
        <begin position="337"/>
        <end position="363"/>
    </location>
</feature>
<feature type="transmembrane region" description="Helical" evidence="6">
    <location>
        <begin position="85"/>
        <end position="103"/>
    </location>
</feature>
<evidence type="ECO:0000256" key="4">
    <source>
        <dbReference type="ARBA" id="ARBA00023136"/>
    </source>
</evidence>
<dbReference type="PIRSF" id="PIRSF015665">
    <property type="entry name" value="CHOPT"/>
    <property type="match status" value="1"/>
</dbReference>
<name>A0AA35SSX3_GEOBA</name>
<proteinExistence type="inferred from homology"/>
<accession>A0AA35SSX3</accession>
<dbReference type="GO" id="GO:0005794">
    <property type="term" value="C:Golgi apparatus"/>
    <property type="evidence" value="ECO:0007669"/>
    <property type="project" value="TreeGrafter"/>
</dbReference>
<feature type="transmembrane region" description="Helical" evidence="6">
    <location>
        <begin position="148"/>
        <end position="166"/>
    </location>
</feature>
<feature type="transmembrane region" description="Helical" evidence="6">
    <location>
        <begin position="254"/>
        <end position="272"/>
    </location>
</feature>
<dbReference type="GO" id="GO:0005789">
    <property type="term" value="C:endoplasmic reticulum membrane"/>
    <property type="evidence" value="ECO:0007669"/>
    <property type="project" value="TreeGrafter"/>
</dbReference>
<dbReference type="PANTHER" id="PTHR10414:SF37">
    <property type="entry name" value="BB IN A BOXCAR, ISOFORM C"/>
    <property type="match status" value="1"/>
</dbReference>
<evidence type="ECO:0000256" key="6">
    <source>
        <dbReference type="SAM" id="Phobius"/>
    </source>
</evidence>
<reference evidence="7" key="1">
    <citation type="submission" date="2023-03" db="EMBL/GenBank/DDBJ databases">
        <authorList>
            <person name="Steffen K."/>
            <person name="Cardenas P."/>
        </authorList>
    </citation>
    <scope>NUCLEOTIDE SEQUENCE</scope>
</reference>
<evidence type="ECO:0000313" key="8">
    <source>
        <dbReference type="Proteomes" id="UP001174909"/>
    </source>
</evidence>
<sequence>MKLKFLCNNRLSEAQLQGLKTHTYSAEGTSFVEPVMQVYWRWLVTKIPLWVAPNLLTGVGFLVNFATVLPLLLLDTNLEGVAPSWLYVAAGAGFFIYQSLDAIDGKQARRTGSANQLGELFDHGCDAVSMFLILMSGASAVGIHDYPISLLVFVVLLNQVNFVYHWQTFVSGTLHFNLFDVTEGQFTSIGLLLVRGIFGLQLWDIELPVVNIRLKMVLIAVILSFSFLNLLQPFSVILTRGVGKNGTTVANTSVLSPLVTMMILVPVPFLYYSSSPSPLRSHSLLFMSATTLPAVKATITMILSSMTKTPYPLLYPLYLAPWFTLLNVLIGSPLPEIPLLFVVTVWEVVDIAVFCVTVCLQVANFIQVPIFTLPPNASPPTSDITMTTSKHPHS</sequence>
<gene>
    <name evidence="7" type="ORF">GBAR_LOCUS19249</name>
</gene>
<evidence type="ECO:0000256" key="5">
    <source>
        <dbReference type="RuleBase" id="RU003750"/>
    </source>
</evidence>
<dbReference type="PANTHER" id="PTHR10414">
    <property type="entry name" value="ETHANOLAMINEPHOSPHOTRANSFERASE"/>
    <property type="match status" value="1"/>
</dbReference>
<dbReference type="Gene3D" id="1.20.120.1760">
    <property type="match status" value="1"/>
</dbReference>
<comment type="caution">
    <text evidence="7">The sequence shown here is derived from an EMBL/GenBank/DDBJ whole genome shotgun (WGS) entry which is preliminary data.</text>
</comment>
<evidence type="ECO:0000256" key="1">
    <source>
        <dbReference type="ARBA" id="ARBA00004370"/>
    </source>
</evidence>
<comment type="similarity">
    <text evidence="2 5">Belongs to the CDP-alcohol phosphatidyltransferase class-I family.</text>
</comment>
<protein>
    <submittedName>
        <fullName evidence="7">Cholinephosphotransferase 1</fullName>
    </submittedName>
</protein>
<feature type="transmembrane region" description="Helical" evidence="6">
    <location>
        <begin position="186"/>
        <end position="205"/>
    </location>
</feature>
<keyword evidence="8" id="KW-1185">Reference proteome</keyword>
<keyword evidence="3 5" id="KW-0808">Transferase</keyword>
<keyword evidence="6" id="KW-1133">Transmembrane helix</keyword>
<keyword evidence="4 6" id="KW-0472">Membrane</keyword>
<dbReference type="AlphaFoldDB" id="A0AA35SSX3"/>
<evidence type="ECO:0000256" key="2">
    <source>
        <dbReference type="ARBA" id="ARBA00010441"/>
    </source>
</evidence>
<evidence type="ECO:0000256" key="3">
    <source>
        <dbReference type="ARBA" id="ARBA00022679"/>
    </source>
</evidence>
<feature type="transmembrane region" description="Helical" evidence="6">
    <location>
        <begin position="49"/>
        <end position="73"/>
    </location>
</feature>
<dbReference type="InterPro" id="IPR048254">
    <property type="entry name" value="CDP_ALCOHOL_P_TRANSF_CS"/>
</dbReference>